<feature type="compositionally biased region" description="Low complexity" evidence="1">
    <location>
        <begin position="474"/>
        <end position="483"/>
    </location>
</feature>
<feature type="compositionally biased region" description="Basic and acidic residues" evidence="1">
    <location>
        <begin position="331"/>
        <end position="359"/>
    </location>
</feature>
<dbReference type="Proteomes" id="UP000214760">
    <property type="component" value="Unassembled WGS sequence"/>
</dbReference>
<dbReference type="Pfam" id="PF04773">
    <property type="entry name" value="FecR"/>
    <property type="match status" value="1"/>
</dbReference>
<accession>A0A1I6JN65</accession>
<evidence type="ECO:0000313" key="5">
    <source>
        <dbReference type="Proteomes" id="UP000214760"/>
    </source>
</evidence>
<feature type="region of interest" description="Disordered" evidence="1">
    <location>
        <begin position="292"/>
        <end position="490"/>
    </location>
</feature>
<dbReference type="InterPro" id="IPR006860">
    <property type="entry name" value="FecR"/>
</dbReference>
<feature type="domain" description="FecR protein" evidence="3">
    <location>
        <begin position="87"/>
        <end position="183"/>
    </location>
</feature>
<proteinExistence type="predicted"/>
<evidence type="ECO:0000256" key="2">
    <source>
        <dbReference type="SAM" id="SignalP"/>
    </source>
</evidence>
<dbReference type="Gene3D" id="2.60.120.1440">
    <property type="match status" value="1"/>
</dbReference>
<evidence type="ECO:0000259" key="3">
    <source>
        <dbReference type="Pfam" id="PF04773"/>
    </source>
</evidence>
<protein>
    <recommendedName>
        <fullName evidence="3">FecR protein domain-containing protein</fullName>
    </recommendedName>
</protein>
<gene>
    <name evidence="4" type="ORF">SAMN02910262_01670</name>
</gene>
<reference evidence="4 5" key="1">
    <citation type="submission" date="2016-10" db="EMBL/GenBank/DDBJ databases">
        <authorList>
            <person name="de Groot N.N."/>
        </authorList>
    </citation>
    <scope>NUCLEOTIDE SEQUENCE [LARGE SCALE GENOMIC DNA]</scope>
    <source>
        <strain evidence="4 5">F</strain>
    </source>
</reference>
<dbReference type="EMBL" id="FOZC01000009">
    <property type="protein sequence ID" value="SFR79990.1"/>
    <property type="molecule type" value="Genomic_DNA"/>
</dbReference>
<feature type="compositionally biased region" description="Polar residues" evidence="1">
    <location>
        <begin position="431"/>
        <end position="452"/>
    </location>
</feature>
<feature type="signal peptide" evidence="2">
    <location>
        <begin position="1"/>
        <end position="28"/>
    </location>
</feature>
<feature type="region of interest" description="Disordered" evidence="1">
    <location>
        <begin position="624"/>
        <end position="845"/>
    </location>
</feature>
<feature type="compositionally biased region" description="Basic and acidic residues" evidence="1">
    <location>
        <begin position="309"/>
        <end position="320"/>
    </location>
</feature>
<sequence length="845" mass="87688">MLGGKKRIRAAVLLICGVLMLNPAAGCAGPKNGNQATVSSEAVEQAVARCAVIVQMTTASGKEAGVEVERNHGRIRGYAGMRLEIGDVVKTDRDTVVYLRIDEDKNLRLSADSSVAVTEAGRDRIRIQVESGELFVNVENKLEDHETMEFSAGSTTMSIRGTSLDIGYTDEDGLLLMVTDGHVSVTEDGSGRETMVNGGQMTEVEADDRTGEIRVENYEISDLPKNVLVELKNDDALRERVLSSIAETSGKSAEDLRKILDQNLSAVKGYEFGIRFAAYAKDVWEKYRSGDDRYAGNAADRGPTGKTVSDTEGRAEEAHRTANPLSAPDSGKTEKMEENGQAEMPDRNDEVGSSIRHENAVSTGNSGRNGRNGGGSANAGEVHSGRGTKKTGTGNDPEDRPGNKPGINPAAGDKTNGSGTKPSTDSESRNGDQNSPSTGNPSNDGSGTNDGSNPGGGSSTNDGSAPGGGGTLGNGNTSNSSGGVPADSGYSIDRNRIVTVYGENVNVRNLIEFMREKQAISMICTGGRLKGWPEDSGFYKAINDGHSYNHVVDFNNRTYDLEYSEEGLQIWFPDSDEVFDDIGNFADQTTAAGNNATHNQILTSHIAAPAGYAARSAMNLLTGMEKGSSPAEAGEPYAGRTATKDTPDGVEPELSNDGGAVAPDLQQGETVADSENETADGGKAVTDSGNETADSGKAVTDSGNETADGGKVVTDSGNETADGGKAVTDSGNETADSGKAVTDSGNETADGGKVVTDSGNETADGGKAVTDSGGETADGGKATKDSGNETADGWIAAATGEKTERSDEDGPVEAGSASEGNVGYENDDSYGAGNASPDTGEDMRR</sequence>
<name>A0A1I6JN65_9FIRM</name>
<dbReference type="RefSeq" id="WP_031472899.1">
    <property type="nucleotide sequence ID" value="NZ_FOZC01000009.1"/>
</dbReference>
<feature type="chain" id="PRO_5011601779" description="FecR protein domain-containing protein" evidence="2">
    <location>
        <begin position="29"/>
        <end position="845"/>
    </location>
</feature>
<organism evidence="4 5">
    <name type="scientific">[Clostridium] aminophilum</name>
    <dbReference type="NCBI Taxonomy" id="1526"/>
    <lineage>
        <taxon>Bacteria</taxon>
        <taxon>Bacillati</taxon>
        <taxon>Bacillota</taxon>
        <taxon>Clostridia</taxon>
        <taxon>Lachnospirales</taxon>
        <taxon>Lachnospiraceae</taxon>
    </lineage>
</organism>
<evidence type="ECO:0000256" key="1">
    <source>
        <dbReference type="SAM" id="MobiDB-lite"/>
    </source>
</evidence>
<evidence type="ECO:0000313" key="4">
    <source>
        <dbReference type="EMBL" id="SFR79990.1"/>
    </source>
</evidence>
<keyword evidence="2" id="KW-0732">Signal</keyword>
<dbReference type="AlphaFoldDB" id="A0A1I6JN65"/>